<dbReference type="Proteomes" id="UP000835052">
    <property type="component" value="Unassembled WGS sequence"/>
</dbReference>
<accession>A0A8S1HQD3</accession>
<feature type="domain" description="Integrator complex subunit 7 N-terminal" evidence="5">
    <location>
        <begin position="8"/>
        <end position="244"/>
    </location>
</feature>
<dbReference type="Pfam" id="PF24436">
    <property type="entry name" value="INTS7_N"/>
    <property type="match status" value="1"/>
</dbReference>
<dbReference type="GO" id="GO:0034472">
    <property type="term" value="P:snRNA 3'-end processing"/>
    <property type="evidence" value="ECO:0007669"/>
    <property type="project" value="TreeGrafter"/>
</dbReference>
<protein>
    <recommendedName>
        <fullName evidence="2">Integrator complex subunit 7</fullName>
    </recommendedName>
</protein>
<reference evidence="6" key="1">
    <citation type="submission" date="2020-10" db="EMBL/GenBank/DDBJ databases">
        <authorList>
            <person name="Kikuchi T."/>
        </authorList>
    </citation>
    <scope>NUCLEOTIDE SEQUENCE</scope>
    <source>
        <strain evidence="6">NKZ352</strain>
    </source>
</reference>
<evidence type="ECO:0000256" key="3">
    <source>
        <dbReference type="SAM" id="MobiDB-lite"/>
    </source>
</evidence>
<dbReference type="InterPro" id="IPR056516">
    <property type="entry name" value="INTS7_N"/>
</dbReference>
<dbReference type="Pfam" id="PF22965">
    <property type="entry name" value="INTS7_C"/>
    <property type="match status" value="1"/>
</dbReference>
<organism evidence="6 7">
    <name type="scientific">Caenorhabditis auriculariae</name>
    <dbReference type="NCBI Taxonomy" id="2777116"/>
    <lineage>
        <taxon>Eukaryota</taxon>
        <taxon>Metazoa</taxon>
        <taxon>Ecdysozoa</taxon>
        <taxon>Nematoda</taxon>
        <taxon>Chromadorea</taxon>
        <taxon>Rhabditida</taxon>
        <taxon>Rhabditina</taxon>
        <taxon>Rhabditomorpha</taxon>
        <taxon>Rhabditoidea</taxon>
        <taxon>Rhabditidae</taxon>
        <taxon>Peloderinae</taxon>
        <taxon>Caenorhabditis</taxon>
    </lineage>
</organism>
<evidence type="ECO:0000313" key="6">
    <source>
        <dbReference type="EMBL" id="CAD6195300.1"/>
    </source>
</evidence>
<dbReference type="OrthoDB" id="1921953at2759"/>
<sequence>MATTSLLLQNFDKGLRAQVLSEQLATVSSVGKLFDDHPVPVFVNSILVRLAEAFKDGSNALRVAIARVLGQCGPQLTLAFSSGEIFRRILTVSHANDPEARESTLEILSSLALISPDSKQAHHLISESLTTKHDGEFRAACVALASFSRLSPEFAESMITRVGNLLNDPTISVKRKINLAKVLASQSANARTMEEVFAISRSMVDSMPGDDLLAAFLEATTSLSIETRYAIPQQLNVLLTVLQRRYSAKNLSAKEKTSTNSPSDAEKQETLASEGRTYSDYSVVIVLQQLRRLANLASLWNDEQISRLSRLQPPSLSSSDRRLLRVYLDVVISLSINCANNQLDLINQLLLRSTSLGTLEDAHLRIRYIELATNVTCSRNGAGTSKVETVENEKSEAPLTSLALIISGAMEEKLPLPLAKRLYKSVGEFLLAQSRVGAVKTEATTMVIDALLSPFLDNADVLPNNAPQRLELLCSLADRDINYVAMLHQWAFQVLQANPAAFQAIPQLFAYLALGIGTEMPSTSKSPILFDSVVDRYGMARSALRNGHWRQVALPNLKSIDTRNMGTFESNWIEALKELAASQITESSFSALNVQIAHLQRALDILTIMCSNGGFSGHRDDAFRSPRDLVACFLATSEVFLQIVATIQPFSTVLNAALRPSAYFNPITARRIKFALRLLEPKVNQVLFLWSNLCHSSFGADACSLDLLNLYYSRISVLLKAIRVFVGRPEASSAVQLQPLNAPRTTTQFYQETLHWAVRNLASLACEEFPNSSTLSAFQSILHQLIVLPNLLPRAFFQQFYTVDFKLSVTPQSENGKLYVPPGQTTPVRVDGALTSTHPTSVVAIIVIADVSFVASHSQNFEMRVKVEPSDRNYFHAQFLIEVRQSCEVKFRIEFIDSRQKQWKSAATSTLVINVREPPNNRTF</sequence>
<dbReference type="EMBL" id="CAJGYM010000053">
    <property type="protein sequence ID" value="CAD6195300.1"/>
    <property type="molecule type" value="Genomic_DNA"/>
</dbReference>
<feature type="domain" description="Integrator complex subunit 7 C-terminal" evidence="4">
    <location>
        <begin position="806"/>
        <end position="903"/>
    </location>
</feature>
<dbReference type="PANTHER" id="PTHR13322:SF2">
    <property type="entry name" value="INTEGRATOR COMPLEX SUBUNIT 7"/>
    <property type="match status" value="1"/>
</dbReference>
<dbReference type="InterPro" id="IPR054519">
    <property type="entry name" value="INTS7_C"/>
</dbReference>
<evidence type="ECO:0000259" key="5">
    <source>
        <dbReference type="Pfam" id="PF24436"/>
    </source>
</evidence>
<proteinExistence type="inferred from homology"/>
<dbReference type="AlphaFoldDB" id="A0A8S1HQD3"/>
<dbReference type="InterPro" id="IPR011989">
    <property type="entry name" value="ARM-like"/>
</dbReference>
<comment type="caution">
    <text evidence="6">The sequence shown here is derived from an EMBL/GenBank/DDBJ whole genome shotgun (WGS) entry which is preliminary data.</text>
</comment>
<gene>
    <name evidence="6" type="ORF">CAUJ_LOCUS11219</name>
</gene>
<evidence type="ECO:0000256" key="2">
    <source>
        <dbReference type="ARBA" id="ARBA00015336"/>
    </source>
</evidence>
<evidence type="ECO:0000256" key="1">
    <source>
        <dbReference type="ARBA" id="ARBA00008565"/>
    </source>
</evidence>
<dbReference type="Gene3D" id="1.25.10.10">
    <property type="entry name" value="Leucine-rich Repeat Variant"/>
    <property type="match status" value="1"/>
</dbReference>
<dbReference type="InterPro" id="IPR016024">
    <property type="entry name" value="ARM-type_fold"/>
</dbReference>
<dbReference type="GO" id="GO:0032039">
    <property type="term" value="C:integrator complex"/>
    <property type="evidence" value="ECO:0007669"/>
    <property type="project" value="InterPro"/>
</dbReference>
<dbReference type="SUPFAM" id="SSF48371">
    <property type="entry name" value="ARM repeat"/>
    <property type="match status" value="1"/>
</dbReference>
<evidence type="ECO:0000313" key="7">
    <source>
        <dbReference type="Proteomes" id="UP000835052"/>
    </source>
</evidence>
<keyword evidence="7" id="KW-1185">Reference proteome</keyword>
<evidence type="ECO:0000259" key="4">
    <source>
        <dbReference type="Pfam" id="PF22965"/>
    </source>
</evidence>
<dbReference type="InterPro" id="IPR033060">
    <property type="entry name" value="INTS7"/>
</dbReference>
<dbReference type="PANTHER" id="PTHR13322">
    <property type="entry name" value="C1ORF73 PROTEIN"/>
    <property type="match status" value="1"/>
</dbReference>
<feature type="region of interest" description="Disordered" evidence="3">
    <location>
        <begin position="251"/>
        <end position="272"/>
    </location>
</feature>
<name>A0A8S1HQD3_9PELO</name>
<comment type="similarity">
    <text evidence="1">Belongs to the Integrator subunit 7 family.</text>
</comment>